<dbReference type="EMBL" id="KQ976500">
    <property type="protein sequence ID" value="KYM83032.1"/>
    <property type="molecule type" value="Genomic_DNA"/>
</dbReference>
<reference evidence="2 3" key="1">
    <citation type="submission" date="2015-09" db="EMBL/GenBank/DDBJ databases">
        <title>Atta colombica WGS genome.</title>
        <authorList>
            <person name="Nygaard S."/>
            <person name="Hu H."/>
            <person name="Boomsma J."/>
            <person name="Zhang G."/>
        </authorList>
    </citation>
    <scope>NUCLEOTIDE SEQUENCE [LARGE SCALE GENOMIC DNA]</scope>
    <source>
        <strain evidence="2">Treedump-2</strain>
        <tissue evidence="2">Whole body</tissue>
    </source>
</reference>
<organism evidence="2 3">
    <name type="scientific">Atta colombica</name>
    <dbReference type="NCBI Taxonomy" id="520822"/>
    <lineage>
        <taxon>Eukaryota</taxon>
        <taxon>Metazoa</taxon>
        <taxon>Ecdysozoa</taxon>
        <taxon>Arthropoda</taxon>
        <taxon>Hexapoda</taxon>
        <taxon>Insecta</taxon>
        <taxon>Pterygota</taxon>
        <taxon>Neoptera</taxon>
        <taxon>Endopterygota</taxon>
        <taxon>Hymenoptera</taxon>
        <taxon>Apocrita</taxon>
        <taxon>Aculeata</taxon>
        <taxon>Formicoidea</taxon>
        <taxon>Formicidae</taxon>
        <taxon>Myrmicinae</taxon>
        <taxon>Atta</taxon>
    </lineage>
</organism>
<evidence type="ECO:0000256" key="1">
    <source>
        <dbReference type="SAM" id="Phobius"/>
    </source>
</evidence>
<sequence length="208" mass="23097">SKPAKEAIIQCIQSHAKNQLLYKVYNINMPVDYLIKKANDYIRKNGKSIIVIPDLEILGGYFKISNGILRDLSSLKRMGNATIFTGQTKSIRANFGFSKLQLKCNYELIIGSIIFKGNIFATINRLGIAAKLNVDNEEYNMSLENFQIKLHCISMVVLSLSLLFVLIARFKAKYSSTDPVGAVSNVTVASVVDGCTDKFGDLFSLDNL</sequence>
<name>A0A195BFS3_9HYME</name>
<dbReference type="InterPro" id="IPR038602">
    <property type="entry name" value="Mite_allergen_7_sf"/>
</dbReference>
<feature type="transmembrane region" description="Helical" evidence="1">
    <location>
        <begin position="108"/>
        <end position="128"/>
    </location>
</feature>
<dbReference type="STRING" id="520822.A0A195BFS3"/>
<keyword evidence="1" id="KW-0472">Membrane</keyword>
<proteinExistence type="predicted"/>
<accession>A0A195BFS3</accession>
<dbReference type="Pfam" id="PF16984">
    <property type="entry name" value="Grp7_allergen"/>
    <property type="match status" value="1"/>
</dbReference>
<dbReference type="Gene3D" id="3.15.10.50">
    <property type="match status" value="1"/>
</dbReference>
<protein>
    <recommendedName>
        <fullName evidence="4">Circadian clock-controlled protein</fullName>
    </recommendedName>
</protein>
<keyword evidence="3" id="KW-1185">Reference proteome</keyword>
<gene>
    <name evidence="2" type="ORF">ALC53_06297</name>
</gene>
<dbReference type="AlphaFoldDB" id="A0A195BFS3"/>
<evidence type="ECO:0000313" key="3">
    <source>
        <dbReference type="Proteomes" id="UP000078540"/>
    </source>
</evidence>
<feature type="non-terminal residue" evidence="2">
    <location>
        <position position="1"/>
    </location>
</feature>
<dbReference type="InterPro" id="IPR020234">
    <property type="entry name" value="Mite_allergen_group-7"/>
</dbReference>
<evidence type="ECO:0008006" key="4">
    <source>
        <dbReference type="Google" id="ProtNLM"/>
    </source>
</evidence>
<feature type="transmembrane region" description="Helical" evidence="1">
    <location>
        <begin position="148"/>
        <end position="168"/>
    </location>
</feature>
<evidence type="ECO:0000313" key="2">
    <source>
        <dbReference type="EMBL" id="KYM83032.1"/>
    </source>
</evidence>
<dbReference type="Proteomes" id="UP000078540">
    <property type="component" value="Unassembled WGS sequence"/>
</dbReference>
<keyword evidence="1" id="KW-0812">Transmembrane</keyword>
<keyword evidence="1" id="KW-1133">Transmembrane helix</keyword>